<feature type="compositionally biased region" description="Basic and acidic residues" evidence="1">
    <location>
        <begin position="263"/>
        <end position="286"/>
    </location>
</feature>
<gene>
    <name evidence="2" type="ORF">NPX13_g9501</name>
</gene>
<organism evidence="2 3">
    <name type="scientific">Xylaria arbuscula</name>
    <dbReference type="NCBI Taxonomy" id="114810"/>
    <lineage>
        <taxon>Eukaryota</taxon>
        <taxon>Fungi</taxon>
        <taxon>Dikarya</taxon>
        <taxon>Ascomycota</taxon>
        <taxon>Pezizomycotina</taxon>
        <taxon>Sordariomycetes</taxon>
        <taxon>Xylariomycetidae</taxon>
        <taxon>Xylariales</taxon>
        <taxon>Xylariaceae</taxon>
        <taxon>Xylaria</taxon>
    </lineage>
</organism>
<feature type="compositionally biased region" description="Acidic residues" evidence="1">
    <location>
        <begin position="287"/>
        <end position="300"/>
    </location>
</feature>
<dbReference type="AlphaFoldDB" id="A0A9W8THF3"/>
<protein>
    <recommendedName>
        <fullName evidence="4">AGC-kinase C-terminal domain-containing protein</fullName>
    </recommendedName>
</protein>
<comment type="caution">
    <text evidence="2">The sequence shown here is derived from an EMBL/GenBank/DDBJ whole genome shotgun (WGS) entry which is preliminary data.</text>
</comment>
<name>A0A9W8THF3_9PEZI</name>
<feature type="region of interest" description="Disordered" evidence="1">
    <location>
        <begin position="263"/>
        <end position="300"/>
    </location>
</feature>
<feature type="region of interest" description="Disordered" evidence="1">
    <location>
        <begin position="879"/>
        <end position="937"/>
    </location>
</feature>
<feature type="region of interest" description="Disordered" evidence="1">
    <location>
        <begin position="587"/>
        <end position="623"/>
    </location>
</feature>
<feature type="region of interest" description="Disordered" evidence="1">
    <location>
        <begin position="1"/>
        <end position="192"/>
    </location>
</feature>
<feature type="compositionally biased region" description="Basic and acidic residues" evidence="1">
    <location>
        <begin position="103"/>
        <end position="116"/>
    </location>
</feature>
<reference evidence="2" key="1">
    <citation type="submission" date="2022-07" db="EMBL/GenBank/DDBJ databases">
        <title>Genome Sequence of Xylaria arbuscula.</title>
        <authorList>
            <person name="Buettner E."/>
        </authorList>
    </citation>
    <scope>NUCLEOTIDE SEQUENCE</scope>
    <source>
        <strain evidence="2">VT107</strain>
    </source>
</reference>
<evidence type="ECO:0008006" key="4">
    <source>
        <dbReference type="Google" id="ProtNLM"/>
    </source>
</evidence>
<evidence type="ECO:0000256" key="1">
    <source>
        <dbReference type="SAM" id="MobiDB-lite"/>
    </source>
</evidence>
<feature type="region of interest" description="Disordered" evidence="1">
    <location>
        <begin position="508"/>
        <end position="544"/>
    </location>
</feature>
<dbReference type="VEuPathDB" id="FungiDB:F4678DRAFT_459800"/>
<proteinExistence type="predicted"/>
<feature type="region of interest" description="Disordered" evidence="1">
    <location>
        <begin position="783"/>
        <end position="813"/>
    </location>
</feature>
<dbReference type="Proteomes" id="UP001148614">
    <property type="component" value="Unassembled WGS sequence"/>
</dbReference>
<feature type="compositionally biased region" description="Polar residues" evidence="1">
    <location>
        <begin position="1"/>
        <end position="11"/>
    </location>
</feature>
<feature type="compositionally biased region" description="Polar residues" evidence="1">
    <location>
        <begin position="508"/>
        <end position="539"/>
    </location>
</feature>
<feature type="compositionally biased region" description="Polar residues" evidence="1">
    <location>
        <begin position="50"/>
        <end position="59"/>
    </location>
</feature>
<accession>A0A9W8THF3</accession>
<feature type="compositionally biased region" description="Polar residues" evidence="1">
    <location>
        <begin position="128"/>
        <end position="139"/>
    </location>
</feature>
<keyword evidence="3" id="KW-1185">Reference proteome</keyword>
<feature type="compositionally biased region" description="Polar residues" evidence="1">
    <location>
        <begin position="23"/>
        <end position="37"/>
    </location>
</feature>
<sequence>MSLPALNSKTQPPVLPPAGPARATSSFVSPTDLQNAPPTGKRPLGARMASDQSVASTPPITRDAAKAKKGLPFLKNPVSTLLARRKTSQNVPDLTLSTAEPTYDPRIRGTRVHDFSNPRPWKPVVRPSNVSQEPVNSGDAQVPHSKHNTLVVPLNQAPPVPPKDEHVRPSRTSSSHSKGHSMDATLSQRSRDSSVIQFAEINADEEITGRRKSALSRVSMSRKASAASVKSSFSAIPKHMKSTSSRFSFDMIGAAEQEKLLEERHRQRQLDKASGVSEDRRDSRFDEFDEDGFDYDAMDYDDGLEERIPGVNADFDDYEEDLEAANDPDNDQDNFAGFVFQRSEPVSSLTSPYGPGLLPTPRDANGNVIGYARTGDTPSSEQFPETSPGLIGDVHPSQVHNESTSTGLGIQEPSAAMESSELAVPQLQVQRGTHLSKDDELYFNDGLIHDFDGEGDGSTFDESIFDMNDTDQYGRPIPQMFANALAQRNAALETKKRESDITSRLSAQSAISHSTAHTSLSVEAQSKITTQQDEPTTSHVAGPHDEADISHMAQLQESQQGLSGLEGNTMAAYQAALAAAAHQAAASGKFRRDSSPEPPRDLTVTSPTTSGSSYSQQDTIKENELADYDFDDGFSAGLDDYELDDDAIIAEANASALANDSDGWYGQEFGFYSAPVPQPSHGQSSLSEKNLFQYSHGGYFGPSGVTRSTSGRVVSREPNLTPITERSEYSNRNSLMSIGWPGPGSSSAIQSPGLAQLAMMAEDHDMSLSALLRLRNKAWGGSQVSLSSSREGSPYDRNGATSPLGQDFGGNGLAPGRKNSAFSIYSQDSTGAGSDAGSPTITMAIPSVNTNSIPSLAMLPSSAASPIHAPAFSPLLGSTTFPPLSEVEEPVSPERRGKPAYNTNDSAAFRHQPSMGHRRVSSADRPKFSGFANDEAR</sequence>
<evidence type="ECO:0000313" key="2">
    <source>
        <dbReference type="EMBL" id="KAJ3559663.1"/>
    </source>
</evidence>
<feature type="compositionally biased region" description="Polar residues" evidence="1">
    <location>
        <begin position="88"/>
        <end position="100"/>
    </location>
</feature>
<evidence type="ECO:0000313" key="3">
    <source>
        <dbReference type="Proteomes" id="UP001148614"/>
    </source>
</evidence>
<feature type="compositionally biased region" description="Polar residues" evidence="1">
    <location>
        <begin position="603"/>
        <end position="618"/>
    </location>
</feature>
<feature type="compositionally biased region" description="Basic and acidic residues" evidence="1">
    <location>
        <begin position="590"/>
        <end position="600"/>
    </location>
</feature>
<dbReference type="EMBL" id="JANPWZ010002355">
    <property type="protein sequence ID" value="KAJ3559663.1"/>
    <property type="molecule type" value="Genomic_DNA"/>
</dbReference>